<sequence>MAVTFENLKTKLGDWLDMDTTRLPDSVRGDIINIVMREILRKRDLRFGETSDTFATVASTRNYLLPTGWSRPQSLWYQNPDTLGITFLTFLNKDEFDLKFPDSTKEADPSNFTVWAGNIQLGKTPERILTINRNYYAILADLADGSPDNENDFTKNAWEVLLYGGLKESSRYG</sequence>
<feature type="non-terminal residue" evidence="1">
    <location>
        <position position="173"/>
    </location>
</feature>
<dbReference type="InterPro" id="IPR056209">
    <property type="entry name" value="SU10_adaptor"/>
</dbReference>
<protein>
    <submittedName>
        <fullName evidence="1">Uncharacterized protein</fullName>
    </submittedName>
</protein>
<gene>
    <name evidence="1" type="ORF">LCGC14_3108210</name>
</gene>
<dbReference type="EMBL" id="LAZR01067186">
    <property type="protein sequence ID" value="KKK52112.1"/>
    <property type="molecule type" value="Genomic_DNA"/>
</dbReference>
<name>A0A0F8W625_9ZZZZ</name>
<dbReference type="Pfam" id="PF24175">
    <property type="entry name" value="SU10_adaptor"/>
    <property type="match status" value="1"/>
</dbReference>
<dbReference type="AlphaFoldDB" id="A0A0F8W625"/>
<proteinExistence type="predicted"/>
<accession>A0A0F8W625</accession>
<comment type="caution">
    <text evidence="1">The sequence shown here is derived from an EMBL/GenBank/DDBJ whole genome shotgun (WGS) entry which is preliminary data.</text>
</comment>
<organism evidence="1">
    <name type="scientific">marine sediment metagenome</name>
    <dbReference type="NCBI Taxonomy" id="412755"/>
    <lineage>
        <taxon>unclassified sequences</taxon>
        <taxon>metagenomes</taxon>
        <taxon>ecological metagenomes</taxon>
    </lineage>
</organism>
<reference evidence="1" key="1">
    <citation type="journal article" date="2015" name="Nature">
        <title>Complex archaea that bridge the gap between prokaryotes and eukaryotes.</title>
        <authorList>
            <person name="Spang A."/>
            <person name="Saw J.H."/>
            <person name="Jorgensen S.L."/>
            <person name="Zaremba-Niedzwiedzka K."/>
            <person name="Martijn J."/>
            <person name="Lind A.E."/>
            <person name="van Eijk R."/>
            <person name="Schleper C."/>
            <person name="Guy L."/>
            <person name="Ettema T.J."/>
        </authorList>
    </citation>
    <scope>NUCLEOTIDE SEQUENCE</scope>
</reference>
<evidence type="ECO:0000313" key="1">
    <source>
        <dbReference type="EMBL" id="KKK52112.1"/>
    </source>
</evidence>